<proteinExistence type="predicted"/>
<feature type="region of interest" description="Disordered" evidence="1">
    <location>
        <begin position="140"/>
        <end position="191"/>
    </location>
</feature>
<dbReference type="AlphaFoldDB" id="A0A1P8WIM5"/>
<feature type="chain" id="PRO_5012185080" evidence="2">
    <location>
        <begin position="20"/>
        <end position="191"/>
    </location>
</feature>
<protein>
    <submittedName>
        <fullName evidence="3">Uncharacterized protein</fullName>
    </submittedName>
</protein>
<reference evidence="3 4" key="1">
    <citation type="journal article" date="2016" name="Front. Microbiol.">
        <title>Fuerstia marisgermanicae gen. nov., sp. nov., an Unusual Member of the Phylum Planctomycetes from the German Wadden Sea.</title>
        <authorList>
            <person name="Kohn T."/>
            <person name="Heuer A."/>
            <person name="Jogler M."/>
            <person name="Vollmers J."/>
            <person name="Boedeker C."/>
            <person name="Bunk B."/>
            <person name="Rast P."/>
            <person name="Borchert D."/>
            <person name="Glockner I."/>
            <person name="Freese H.M."/>
            <person name="Klenk H.P."/>
            <person name="Overmann J."/>
            <person name="Kaster A.K."/>
            <person name="Rohde M."/>
            <person name="Wiegand S."/>
            <person name="Jogler C."/>
        </authorList>
    </citation>
    <scope>NUCLEOTIDE SEQUENCE [LARGE SCALE GENOMIC DNA]</scope>
    <source>
        <strain evidence="3 4">NH11</strain>
    </source>
</reference>
<gene>
    <name evidence="3" type="ORF">Fuma_03515</name>
</gene>
<evidence type="ECO:0000313" key="3">
    <source>
        <dbReference type="EMBL" id="APZ93897.1"/>
    </source>
</evidence>
<dbReference type="EMBL" id="CP017641">
    <property type="protein sequence ID" value="APZ93897.1"/>
    <property type="molecule type" value="Genomic_DNA"/>
</dbReference>
<evidence type="ECO:0000313" key="4">
    <source>
        <dbReference type="Proteomes" id="UP000187735"/>
    </source>
</evidence>
<organism evidence="3 4">
    <name type="scientific">Fuerstiella marisgermanici</name>
    <dbReference type="NCBI Taxonomy" id="1891926"/>
    <lineage>
        <taxon>Bacteria</taxon>
        <taxon>Pseudomonadati</taxon>
        <taxon>Planctomycetota</taxon>
        <taxon>Planctomycetia</taxon>
        <taxon>Planctomycetales</taxon>
        <taxon>Planctomycetaceae</taxon>
        <taxon>Fuerstiella</taxon>
    </lineage>
</organism>
<accession>A0A1P8WIM5</accession>
<keyword evidence="4" id="KW-1185">Reference proteome</keyword>
<evidence type="ECO:0000256" key="1">
    <source>
        <dbReference type="SAM" id="MobiDB-lite"/>
    </source>
</evidence>
<feature type="signal peptide" evidence="2">
    <location>
        <begin position="1"/>
        <end position="19"/>
    </location>
</feature>
<dbReference type="Proteomes" id="UP000187735">
    <property type="component" value="Chromosome"/>
</dbReference>
<evidence type="ECO:0000256" key="2">
    <source>
        <dbReference type="SAM" id="SignalP"/>
    </source>
</evidence>
<dbReference type="KEGG" id="fmr:Fuma_03515"/>
<dbReference type="OrthoDB" id="286214at2"/>
<dbReference type="RefSeq" id="WP_077025288.1">
    <property type="nucleotide sequence ID" value="NZ_CP017641.1"/>
</dbReference>
<keyword evidence="2" id="KW-0732">Signal</keyword>
<sequence length="191" mass="20300" precursor="true">MKTTVATTLLALTATVSVAQDYSNVTSGMLLGIYGNETQQGMRVTSTIPGYSAVGRLQPGDVLQRATVDGNTMYYLRSHYEMECTKMAIGANRDAAIEIYRPGYGLIYAWVQFTPLSGPAAATTASGKKQYGASFKLESEKPGARSMFRRSNSGGGSRPKFSNSKVKVSPPSHTGPRPGGNSGAAKLFGNR</sequence>
<name>A0A1P8WIM5_9PLAN</name>